<evidence type="ECO:0000259" key="1">
    <source>
        <dbReference type="Pfam" id="PF25019"/>
    </source>
</evidence>
<keyword evidence="3" id="KW-1185">Reference proteome</keyword>
<dbReference type="PANTHER" id="PTHR47186:SF30">
    <property type="entry name" value="EF-HAND DOMAIN-CONTAINING PROTEIN"/>
    <property type="match status" value="1"/>
</dbReference>
<feature type="domain" description="R13L1/DRL21-like LRR repeat region" evidence="1">
    <location>
        <begin position="115"/>
        <end position="242"/>
    </location>
</feature>
<dbReference type="SUPFAM" id="SSF52047">
    <property type="entry name" value="RNI-like"/>
    <property type="match status" value="1"/>
</dbReference>
<dbReference type="InterPro" id="IPR056789">
    <property type="entry name" value="LRR_R13L1-DRL21"/>
</dbReference>
<dbReference type="EMBL" id="CAWUPB010000913">
    <property type="protein sequence ID" value="CAK7333265.1"/>
    <property type="molecule type" value="Genomic_DNA"/>
</dbReference>
<protein>
    <recommendedName>
        <fullName evidence="1">R13L1/DRL21-like LRR repeat region domain-containing protein</fullName>
    </recommendedName>
</protein>
<evidence type="ECO:0000313" key="3">
    <source>
        <dbReference type="Proteomes" id="UP001314170"/>
    </source>
</evidence>
<accession>A0AAV1RFQ6</accession>
<evidence type="ECO:0000313" key="2">
    <source>
        <dbReference type="EMBL" id="CAK7333265.1"/>
    </source>
</evidence>
<sequence>MEHYHSSPSKKMVRLSNFLSLCFCFNQFVKYHDIGSKMERNKERLDVVANEKDRYHFDLDGKSGEPERQEATPLFDVSRETESLGILPHGIGRLSNLRTLSKFSIGENGEGCNVGELKNLNHLRGHLEISGLGKVPDVNEVTEANLKNKEHLRSLDLAFSFGVQEVITNVIEALQPHPNLEVLLVYDYGGSIFPSWMTLLTKLKDLKLLSCFLGRYPVTDQDSVTESIILFPKLKELTFRCMVEWENWDTTTTSAATTRTMPYLRSLSLYDCPELKSIPEDLKQRPLEELSITRLYQGLEACSTLVLLTNPLSAAHVGKRPSLLFAKFSRYKKPLTNICTLVRS</sequence>
<gene>
    <name evidence="2" type="ORF">DCAF_LOCUS9400</name>
</gene>
<reference evidence="2 3" key="1">
    <citation type="submission" date="2024-01" db="EMBL/GenBank/DDBJ databases">
        <authorList>
            <person name="Waweru B."/>
        </authorList>
    </citation>
    <scope>NUCLEOTIDE SEQUENCE [LARGE SCALE GENOMIC DNA]</scope>
</reference>
<name>A0AAV1RFQ6_9ROSI</name>
<dbReference type="Proteomes" id="UP001314170">
    <property type="component" value="Unassembled WGS sequence"/>
</dbReference>
<comment type="caution">
    <text evidence="2">The sequence shown here is derived from an EMBL/GenBank/DDBJ whole genome shotgun (WGS) entry which is preliminary data.</text>
</comment>
<dbReference type="InterPro" id="IPR032675">
    <property type="entry name" value="LRR_dom_sf"/>
</dbReference>
<dbReference type="PANTHER" id="PTHR47186">
    <property type="entry name" value="LEUCINE-RICH REPEAT-CONTAINING PROTEIN 57"/>
    <property type="match status" value="1"/>
</dbReference>
<dbReference type="Gene3D" id="3.80.10.10">
    <property type="entry name" value="Ribonuclease Inhibitor"/>
    <property type="match status" value="1"/>
</dbReference>
<dbReference type="AlphaFoldDB" id="A0AAV1RFQ6"/>
<proteinExistence type="predicted"/>
<organism evidence="2 3">
    <name type="scientific">Dovyalis caffra</name>
    <dbReference type="NCBI Taxonomy" id="77055"/>
    <lineage>
        <taxon>Eukaryota</taxon>
        <taxon>Viridiplantae</taxon>
        <taxon>Streptophyta</taxon>
        <taxon>Embryophyta</taxon>
        <taxon>Tracheophyta</taxon>
        <taxon>Spermatophyta</taxon>
        <taxon>Magnoliopsida</taxon>
        <taxon>eudicotyledons</taxon>
        <taxon>Gunneridae</taxon>
        <taxon>Pentapetalae</taxon>
        <taxon>rosids</taxon>
        <taxon>fabids</taxon>
        <taxon>Malpighiales</taxon>
        <taxon>Salicaceae</taxon>
        <taxon>Flacourtieae</taxon>
        <taxon>Dovyalis</taxon>
    </lineage>
</organism>
<dbReference type="Pfam" id="PF25019">
    <property type="entry name" value="LRR_R13L1-DRL21"/>
    <property type="match status" value="1"/>
</dbReference>